<evidence type="ECO:0000256" key="1">
    <source>
        <dbReference type="ARBA" id="ARBA00006987"/>
    </source>
</evidence>
<sequence length="328" mass="34567">MKFIRTLLCGLIGAGLAVGAASADTYPSKPVKILVPYAPGGATDIVARLLADRLRASLGQSFVVENKQGAFGILAIEEMVRAKPDGYTLMVGNVSTNAITPIIYANKFKIDYQKDVIAVARLAVIPAVVVATTANGFKVETLADLVAYAKQNPGKLRYTSAGVGSYPHFDMAVFAKKAGFDAVHVPTKAGAAGMINDLITGDVQAAFINVASSMGMVKSGDLKPLAVITDTRMKEYPDVPTLKELGYAGIGTFNWQGLFAPAGTPKPVLDTLHKAITDALASPEIVAAFQKQVIAADPSASPDDAQAWLNSEIEKWRKTVADANVSLE</sequence>
<name>A0A9W6JYD8_9HYPH</name>
<dbReference type="PANTHER" id="PTHR42928">
    <property type="entry name" value="TRICARBOXYLATE-BINDING PROTEIN"/>
    <property type="match status" value="1"/>
</dbReference>
<comment type="caution">
    <text evidence="3">The sequence shown here is derived from an EMBL/GenBank/DDBJ whole genome shotgun (WGS) entry which is preliminary data.</text>
</comment>
<proteinExistence type="inferred from homology"/>
<dbReference type="RefSeq" id="WP_213360545.1">
    <property type="nucleotide sequence ID" value="NZ_BSFM01000017.1"/>
</dbReference>
<dbReference type="PANTHER" id="PTHR42928:SF5">
    <property type="entry name" value="BLR1237 PROTEIN"/>
    <property type="match status" value="1"/>
</dbReference>
<evidence type="ECO:0000256" key="2">
    <source>
        <dbReference type="SAM" id="SignalP"/>
    </source>
</evidence>
<dbReference type="Gene3D" id="3.40.190.150">
    <property type="entry name" value="Bordetella uptake gene, domain 1"/>
    <property type="match status" value="1"/>
</dbReference>
<organism evidence="3 4">
    <name type="scientific">Ancylobacter defluvii</name>
    <dbReference type="NCBI Taxonomy" id="1282440"/>
    <lineage>
        <taxon>Bacteria</taxon>
        <taxon>Pseudomonadati</taxon>
        <taxon>Pseudomonadota</taxon>
        <taxon>Alphaproteobacteria</taxon>
        <taxon>Hyphomicrobiales</taxon>
        <taxon>Xanthobacteraceae</taxon>
        <taxon>Ancylobacter</taxon>
    </lineage>
</organism>
<dbReference type="InterPro" id="IPR042100">
    <property type="entry name" value="Bug_dom1"/>
</dbReference>
<accession>A0A9W6JYD8</accession>
<keyword evidence="2" id="KW-0732">Signal</keyword>
<protein>
    <submittedName>
        <fullName evidence="3">MFS transporter</fullName>
    </submittedName>
</protein>
<feature type="signal peptide" evidence="2">
    <location>
        <begin position="1"/>
        <end position="23"/>
    </location>
</feature>
<dbReference type="Pfam" id="PF03401">
    <property type="entry name" value="TctC"/>
    <property type="match status" value="1"/>
</dbReference>
<evidence type="ECO:0000313" key="3">
    <source>
        <dbReference type="EMBL" id="GLK86175.1"/>
    </source>
</evidence>
<gene>
    <name evidence="3" type="ORF">GCM10017653_42450</name>
</gene>
<feature type="chain" id="PRO_5040762917" evidence="2">
    <location>
        <begin position="24"/>
        <end position="328"/>
    </location>
</feature>
<dbReference type="SUPFAM" id="SSF53850">
    <property type="entry name" value="Periplasmic binding protein-like II"/>
    <property type="match status" value="1"/>
</dbReference>
<dbReference type="Gene3D" id="3.40.190.10">
    <property type="entry name" value="Periplasmic binding protein-like II"/>
    <property type="match status" value="1"/>
</dbReference>
<dbReference type="CDD" id="cd07012">
    <property type="entry name" value="PBP2_Bug_TTT"/>
    <property type="match status" value="1"/>
</dbReference>
<evidence type="ECO:0000313" key="4">
    <source>
        <dbReference type="Proteomes" id="UP001143330"/>
    </source>
</evidence>
<dbReference type="PIRSF" id="PIRSF017082">
    <property type="entry name" value="YflP"/>
    <property type="match status" value="1"/>
</dbReference>
<reference evidence="3" key="2">
    <citation type="submission" date="2023-01" db="EMBL/GenBank/DDBJ databases">
        <authorList>
            <person name="Sun Q."/>
            <person name="Evtushenko L."/>
        </authorList>
    </citation>
    <scope>NUCLEOTIDE SEQUENCE</scope>
    <source>
        <strain evidence="3">VKM B-2789</strain>
    </source>
</reference>
<comment type="similarity">
    <text evidence="1">Belongs to the UPF0065 (bug) family.</text>
</comment>
<reference evidence="3" key="1">
    <citation type="journal article" date="2014" name="Int. J. Syst. Evol. Microbiol.">
        <title>Complete genome sequence of Corynebacterium casei LMG S-19264T (=DSM 44701T), isolated from a smear-ripened cheese.</title>
        <authorList>
            <consortium name="US DOE Joint Genome Institute (JGI-PGF)"/>
            <person name="Walter F."/>
            <person name="Albersmeier A."/>
            <person name="Kalinowski J."/>
            <person name="Ruckert C."/>
        </authorList>
    </citation>
    <scope>NUCLEOTIDE SEQUENCE</scope>
    <source>
        <strain evidence="3">VKM B-2789</strain>
    </source>
</reference>
<dbReference type="AlphaFoldDB" id="A0A9W6JYD8"/>
<dbReference type="InterPro" id="IPR005064">
    <property type="entry name" value="BUG"/>
</dbReference>
<dbReference type="Proteomes" id="UP001143330">
    <property type="component" value="Unassembled WGS sequence"/>
</dbReference>
<keyword evidence="4" id="KW-1185">Reference proteome</keyword>
<dbReference type="EMBL" id="BSFM01000017">
    <property type="protein sequence ID" value="GLK86175.1"/>
    <property type="molecule type" value="Genomic_DNA"/>
</dbReference>